<organism evidence="2 3">
    <name type="scientific">Flexivirga oryzae</name>
    <dbReference type="NCBI Taxonomy" id="1794944"/>
    <lineage>
        <taxon>Bacteria</taxon>
        <taxon>Bacillati</taxon>
        <taxon>Actinomycetota</taxon>
        <taxon>Actinomycetes</taxon>
        <taxon>Micrococcales</taxon>
        <taxon>Dermacoccaceae</taxon>
        <taxon>Flexivirga</taxon>
    </lineage>
</organism>
<feature type="transmembrane region" description="Helical" evidence="1">
    <location>
        <begin position="59"/>
        <end position="79"/>
    </location>
</feature>
<evidence type="ECO:0000313" key="3">
    <source>
        <dbReference type="Proteomes" id="UP000559182"/>
    </source>
</evidence>
<accession>A0A839N372</accession>
<reference evidence="2 3" key="1">
    <citation type="submission" date="2020-08" db="EMBL/GenBank/DDBJ databases">
        <title>Sequencing the genomes of 1000 actinobacteria strains.</title>
        <authorList>
            <person name="Klenk H.-P."/>
        </authorList>
    </citation>
    <scope>NUCLEOTIDE SEQUENCE [LARGE SCALE GENOMIC DNA]</scope>
    <source>
        <strain evidence="2 3">DSM 105369</strain>
    </source>
</reference>
<evidence type="ECO:0000256" key="1">
    <source>
        <dbReference type="SAM" id="Phobius"/>
    </source>
</evidence>
<keyword evidence="3" id="KW-1185">Reference proteome</keyword>
<dbReference type="EMBL" id="JACHVQ010000001">
    <property type="protein sequence ID" value="MBB2890086.1"/>
    <property type="molecule type" value="Genomic_DNA"/>
</dbReference>
<keyword evidence="1" id="KW-0472">Membrane</keyword>
<protein>
    <submittedName>
        <fullName evidence="2">Putative copper export protein</fullName>
    </submittedName>
</protein>
<proteinExistence type="predicted"/>
<keyword evidence="1" id="KW-1133">Transmembrane helix</keyword>
<dbReference type="Proteomes" id="UP000559182">
    <property type="component" value="Unassembled WGS sequence"/>
</dbReference>
<keyword evidence="1" id="KW-0812">Transmembrane</keyword>
<gene>
    <name evidence="2" type="ORF">FHU39_000070</name>
</gene>
<evidence type="ECO:0000313" key="2">
    <source>
        <dbReference type="EMBL" id="MBB2890086.1"/>
    </source>
</evidence>
<comment type="caution">
    <text evidence="2">The sequence shown here is derived from an EMBL/GenBank/DDBJ whole genome shotgun (WGS) entry which is preliminary data.</text>
</comment>
<feature type="transmembrane region" description="Helical" evidence="1">
    <location>
        <begin position="12"/>
        <end position="30"/>
    </location>
</feature>
<name>A0A839N372_9MICO</name>
<dbReference type="AlphaFoldDB" id="A0A839N372"/>
<sequence length="93" mass="10093">MNIDWAEMATGTAKVIVAGLIFGAGLPLLYTMGIRLWDTGDEDPQADGTAVVGRQFSRWTAYAIFAVVLAAVIIGVLYITQKSIDHYLGIELF</sequence>
<dbReference type="RefSeq" id="WP_246336120.1">
    <property type="nucleotide sequence ID" value="NZ_JACHVQ010000001.1"/>
</dbReference>